<accession>A0A2L0UZ49</accession>
<dbReference type="GeneID" id="40088006"/>
<dbReference type="EMBL" id="MF403008">
    <property type="protein sequence ID" value="AUZ94815.1"/>
    <property type="molecule type" value="Genomic_DNA"/>
</dbReference>
<evidence type="ECO:0000313" key="2">
    <source>
        <dbReference type="Proteomes" id="UP000223025"/>
    </source>
</evidence>
<reference evidence="1 2" key="1">
    <citation type="submission" date="2017-06" db="EMBL/GenBank/DDBJ databases">
        <authorList>
            <person name="Kim H.J."/>
            <person name="Triplett B.A."/>
        </authorList>
    </citation>
    <scope>NUCLEOTIDE SEQUENCE [LARGE SCALE GENOMIC DNA]</scope>
</reference>
<sequence>MYSGWVIDEKSRNKILEVFPPKFDRVIAHHVTKELSGNMPEIATIEVIGYAEDSKIECIVVRVNGTEYRADGKMYHVTLSVDSKSDAKPVDSNKITTKYTAVTPFYITGEPFVSK</sequence>
<protein>
    <submittedName>
        <fullName evidence="1">Uncharacterized protein</fullName>
    </submittedName>
</protein>
<evidence type="ECO:0000313" key="1">
    <source>
        <dbReference type="EMBL" id="AUZ94815.1"/>
    </source>
</evidence>
<organism evidence="1 2">
    <name type="scientific">Agrobacterium phage Atu_ph07</name>
    <dbReference type="NCBI Taxonomy" id="2024264"/>
    <lineage>
        <taxon>Viruses</taxon>
        <taxon>Duplodnaviria</taxon>
        <taxon>Heunggongvirae</taxon>
        <taxon>Uroviricota</taxon>
        <taxon>Caudoviricetes</taxon>
        <taxon>Polybotosvirus</taxon>
        <taxon>Polybotosvirus Atuph07</taxon>
    </lineage>
</organism>
<keyword evidence="2" id="KW-1185">Reference proteome</keyword>
<proteinExistence type="predicted"/>
<dbReference type="RefSeq" id="YP_009611668.1">
    <property type="nucleotide sequence ID" value="NC_042013.1"/>
</dbReference>
<name>A0A2L0UZ49_9CAUD</name>
<dbReference type="Proteomes" id="UP000223025">
    <property type="component" value="Segment"/>
</dbReference>
<dbReference type="KEGG" id="vg:40088006"/>